<dbReference type="InterPro" id="IPR016462">
    <property type="entry name" value="ModE"/>
</dbReference>
<accession>A0ABU6CV42</accession>
<dbReference type="PANTHER" id="PTHR30432:SF1">
    <property type="entry name" value="DNA-BINDING TRANSCRIPTIONAL DUAL REGULATOR MODE"/>
    <property type="match status" value="1"/>
</dbReference>
<gene>
    <name evidence="7" type="ORF">VSS37_06950</name>
</gene>
<organism evidence="7 8">
    <name type="scientific">Candidatus Thiothrix phosphatis</name>
    <dbReference type="NCBI Taxonomy" id="3112415"/>
    <lineage>
        <taxon>Bacteria</taxon>
        <taxon>Pseudomonadati</taxon>
        <taxon>Pseudomonadota</taxon>
        <taxon>Gammaproteobacteria</taxon>
        <taxon>Thiotrichales</taxon>
        <taxon>Thiotrichaceae</taxon>
        <taxon>Thiothrix</taxon>
    </lineage>
</organism>
<evidence type="ECO:0000256" key="4">
    <source>
        <dbReference type="ARBA" id="ARBA00022737"/>
    </source>
</evidence>
<dbReference type="InterPro" id="IPR036388">
    <property type="entry name" value="WH-like_DNA-bd_sf"/>
</dbReference>
<dbReference type="SUPFAM" id="SSF46785">
    <property type="entry name" value="Winged helix' DNA-binding domain"/>
    <property type="match status" value="1"/>
</dbReference>
<comment type="similarity">
    <text evidence="1 5">Belongs to the ModE family.</text>
</comment>
<dbReference type="Proteomes" id="UP001308005">
    <property type="component" value="Unassembled WGS sequence"/>
</dbReference>
<dbReference type="Gene3D" id="1.10.10.10">
    <property type="entry name" value="Winged helix-like DNA-binding domain superfamily/Winged helix DNA-binding domain"/>
    <property type="match status" value="1"/>
</dbReference>
<sequence length="265" mass="28959">MKMSMQMQQLMTTPLRHGRRWDYLELLERIDSTGSISAAAKSMGMSYKAAWEAVLTINNLSDELVVERQTGGQHGGGANLTAYGRRMVMVYRHMEKEHARILSQLSKVADNFEQYFQLIRRFDMQTSSRNQFLGTVAKVTNGPINSEVILDIGGGDELVAVITHNSVDHLGLAPGVQAYALVKAPWVILAKDDGKIKTSARNTLRGTIVSLQEGPINCEVIIELPGGKTVTAVITHESAQDMELAVGVKVCALIKASHIILAVSS</sequence>
<dbReference type="SUPFAM" id="SSF50331">
    <property type="entry name" value="MOP-like"/>
    <property type="match status" value="2"/>
</dbReference>
<keyword evidence="4" id="KW-0677">Repeat</keyword>
<dbReference type="EMBL" id="JAYMYJ010000053">
    <property type="protein sequence ID" value="MEB4590711.1"/>
    <property type="molecule type" value="Genomic_DNA"/>
</dbReference>
<name>A0ABU6CV42_9GAMM</name>
<dbReference type="NCBIfam" id="TIGR00638">
    <property type="entry name" value="Mop"/>
    <property type="match status" value="2"/>
</dbReference>
<keyword evidence="3 5" id="KW-0500">Molybdenum</keyword>
<reference evidence="8" key="1">
    <citation type="submission" date="2023-07" db="EMBL/GenBank/DDBJ databases">
        <title>The carbon used by Thiothrix.</title>
        <authorList>
            <person name="Chen L."/>
        </authorList>
    </citation>
    <scope>NUCLEOTIDE SEQUENCE [LARGE SCALE GENOMIC DNA]</scope>
</reference>
<feature type="domain" description="Mop" evidence="6">
    <location>
        <begin position="197"/>
        <end position="263"/>
    </location>
</feature>
<feature type="domain" description="Mop" evidence="6">
    <location>
        <begin position="125"/>
        <end position="191"/>
    </location>
</feature>
<protein>
    <submittedName>
        <fullName evidence="7">TOBE domain-containing protein</fullName>
    </submittedName>
</protein>
<dbReference type="PROSITE" id="PS51866">
    <property type="entry name" value="MOP"/>
    <property type="match status" value="2"/>
</dbReference>
<evidence type="ECO:0000256" key="3">
    <source>
        <dbReference type="ARBA" id="ARBA00022505"/>
    </source>
</evidence>
<dbReference type="Pfam" id="PF00126">
    <property type="entry name" value="HTH_1"/>
    <property type="match status" value="1"/>
</dbReference>
<keyword evidence="2 5" id="KW-0813">Transport</keyword>
<evidence type="ECO:0000256" key="1">
    <source>
        <dbReference type="ARBA" id="ARBA00008110"/>
    </source>
</evidence>
<dbReference type="InterPro" id="IPR036390">
    <property type="entry name" value="WH_DNA-bd_sf"/>
</dbReference>
<evidence type="ECO:0000256" key="2">
    <source>
        <dbReference type="ARBA" id="ARBA00022448"/>
    </source>
</evidence>
<evidence type="ECO:0000313" key="7">
    <source>
        <dbReference type="EMBL" id="MEB4590711.1"/>
    </source>
</evidence>
<dbReference type="PANTHER" id="PTHR30432">
    <property type="entry name" value="TRANSCRIPTIONAL REGULATOR MODE"/>
    <property type="match status" value="1"/>
</dbReference>
<dbReference type="PIRSF" id="PIRSF005763">
    <property type="entry name" value="Txn_reg_ModE"/>
    <property type="match status" value="1"/>
</dbReference>
<dbReference type="RefSeq" id="WP_324694077.1">
    <property type="nucleotide sequence ID" value="NZ_JAYMYJ010000053.1"/>
</dbReference>
<keyword evidence="8" id="KW-1185">Reference proteome</keyword>
<evidence type="ECO:0000256" key="5">
    <source>
        <dbReference type="PIRNR" id="PIRNR005763"/>
    </source>
</evidence>
<proteinExistence type="inferred from homology"/>
<comment type="caution">
    <text evidence="7">The sequence shown here is derived from an EMBL/GenBank/DDBJ whole genome shotgun (WGS) entry which is preliminary data.</text>
</comment>
<dbReference type="InterPro" id="IPR004606">
    <property type="entry name" value="Mop_domain"/>
</dbReference>
<dbReference type="InterPro" id="IPR051815">
    <property type="entry name" value="Molybdate_resp_trans_reg"/>
</dbReference>
<dbReference type="Gene3D" id="2.40.50.100">
    <property type="match status" value="2"/>
</dbReference>
<evidence type="ECO:0000313" key="8">
    <source>
        <dbReference type="Proteomes" id="UP001308005"/>
    </source>
</evidence>
<dbReference type="Pfam" id="PF03459">
    <property type="entry name" value="TOBE"/>
    <property type="match status" value="2"/>
</dbReference>
<dbReference type="InterPro" id="IPR008995">
    <property type="entry name" value="Mo/tungstate-bd_C_term_dom"/>
</dbReference>
<evidence type="ECO:0000259" key="6">
    <source>
        <dbReference type="PROSITE" id="PS51866"/>
    </source>
</evidence>
<reference evidence="7 8" key="2">
    <citation type="submission" date="2024-01" db="EMBL/GenBank/DDBJ databases">
        <authorList>
            <person name="Xie X."/>
        </authorList>
    </citation>
    <scope>NUCLEOTIDE SEQUENCE [LARGE SCALE GENOMIC DNA]</scope>
    <source>
        <strain evidence="7">SCUT-1</strain>
    </source>
</reference>
<dbReference type="InterPro" id="IPR000847">
    <property type="entry name" value="LysR_HTH_N"/>
</dbReference>
<dbReference type="InterPro" id="IPR005116">
    <property type="entry name" value="Transp-assoc_OB_typ1"/>
</dbReference>